<comment type="caution">
    <text evidence="2">The sequence shown here is derived from an EMBL/GenBank/DDBJ whole genome shotgun (WGS) entry which is preliminary data.</text>
</comment>
<dbReference type="PANTHER" id="PTHR38226">
    <property type="entry name" value="(WILD MALAYSIAN BANANA) HYPOTHETICAL PROTEIN"/>
    <property type="match status" value="1"/>
</dbReference>
<dbReference type="AlphaFoldDB" id="A0A922DWD3"/>
<dbReference type="InterPro" id="IPR055816">
    <property type="entry name" value="DUF7392"/>
</dbReference>
<gene>
    <name evidence="2" type="ORF">I3842_10G088000</name>
</gene>
<protein>
    <recommendedName>
        <fullName evidence="1">DUF7392 domain-containing protein</fullName>
    </recommendedName>
</protein>
<feature type="domain" description="DUF7392" evidence="1">
    <location>
        <begin position="153"/>
        <end position="269"/>
    </location>
</feature>
<name>A0A922DWD3_CARIL</name>
<proteinExistence type="predicted"/>
<dbReference type="Proteomes" id="UP000811246">
    <property type="component" value="Chromosome 10"/>
</dbReference>
<accession>A0A922DWD3</accession>
<organism evidence="2 3">
    <name type="scientific">Carya illinoinensis</name>
    <name type="common">Pecan</name>
    <dbReference type="NCBI Taxonomy" id="32201"/>
    <lineage>
        <taxon>Eukaryota</taxon>
        <taxon>Viridiplantae</taxon>
        <taxon>Streptophyta</taxon>
        <taxon>Embryophyta</taxon>
        <taxon>Tracheophyta</taxon>
        <taxon>Spermatophyta</taxon>
        <taxon>Magnoliopsida</taxon>
        <taxon>eudicotyledons</taxon>
        <taxon>Gunneridae</taxon>
        <taxon>Pentapetalae</taxon>
        <taxon>rosids</taxon>
        <taxon>fabids</taxon>
        <taxon>Fagales</taxon>
        <taxon>Juglandaceae</taxon>
        <taxon>Carya</taxon>
    </lineage>
</organism>
<evidence type="ECO:0000259" key="1">
    <source>
        <dbReference type="Pfam" id="PF24118"/>
    </source>
</evidence>
<dbReference type="PANTHER" id="PTHR38226:SF3">
    <property type="entry name" value="(WILD MALAYSIAN BANANA) HYPOTHETICAL PROTEIN"/>
    <property type="match status" value="1"/>
</dbReference>
<dbReference type="EMBL" id="CM031834">
    <property type="protein sequence ID" value="KAG6691964.1"/>
    <property type="molecule type" value="Genomic_DNA"/>
</dbReference>
<sequence length="306" mass="34460">MSTRPVQSNLPLFSHSIQQSLIFNGRLESTHKVFWLTLIPLEIKFETLESQKEDNRMACFVPFSNRNFDLSFFVFRPTVVLVDDFVDALKQFSLCTESLGCVQTSIFKSIHGNMIVWYGAWLKKTSENKELLCSILMSMLTNISNMAILIEHGFFDAYAGESRDASSLAMIFHTGDIISMNAAVGSAADADHLDDLSYTTLALFKSAFLNMEGVSSGVCLKSQVRPRVACLFVWKSIQFCYSWVLNSDHKRSMLPYFNRFSLDCKYDMFRVVYVGGDNVPSLQSFPASQMLENAGGSKEEGHVIQS</sequence>
<evidence type="ECO:0000313" key="3">
    <source>
        <dbReference type="Proteomes" id="UP000811246"/>
    </source>
</evidence>
<evidence type="ECO:0000313" key="2">
    <source>
        <dbReference type="EMBL" id="KAG6691964.1"/>
    </source>
</evidence>
<dbReference type="Pfam" id="PF24118">
    <property type="entry name" value="DUF7392"/>
    <property type="match status" value="1"/>
</dbReference>
<reference evidence="2" key="1">
    <citation type="submission" date="2021-01" db="EMBL/GenBank/DDBJ databases">
        <authorList>
            <person name="Lovell J.T."/>
            <person name="Bentley N."/>
            <person name="Bhattarai G."/>
            <person name="Jenkins J.W."/>
            <person name="Sreedasyam A."/>
            <person name="Alarcon Y."/>
            <person name="Bock C."/>
            <person name="Boston L."/>
            <person name="Carlson J."/>
            <person name="Cervantes K."/>
            <person name="Clermont K."/>
            <person name="Krom N."/>
            <person name="Kubenka K."/>
            <person name="Mamidi S."/>
            <person name="Mattison C."/>
            <person name="Monteros M."/>
            <person name="Pisani C."/>
            <person name="Plott C."/>
            <person name="Rajasekar S."/>
            <person name="Rhein H.S."/>
            <person name="Rohla C."/>
            <person name="Song M."/>
            <person name="Hilaire R.S."/>
            <person name="Shu S."/>
            <person name="Wells L."/>
            <person name="Wang X."/>
            <person name="Webber J."/>
            <person name="Heerema R.J."/>
            <person name="Klein P."/>
            <person name="Conner P."/>
            <person name="Grauke L."/>
            <person name="Grimwood J."/>
            <person name="Schmutz J."/>
            <person name="Randall J.J."/>
        </authorList>
    </citation>
    <scope>NUCLEOTIDE SEQUENCE</scope>
    <source>
        <tissue evidence="2">Leaf</tissue>
    </source>
</reference>